<dbReference type="EMBL" id="KZ678136">
    <property type="protein sequence ID" value="PSN66168.1"/>
    <property type="molecule type" value="Genomic_DNA"/>
</dbReference>
<name>A0A2T2NM89_CORCC</name>
<keyword evidence="2" id="KW-1185">Reference proteome</keyword>
<dbReference type="Proteomes" id="UP000240883">
    <property type="component" value="Unassembled WGS sequence"/>
</dbReference>
<sequence length="177" mass="19171">MCLPNGDNTRYGVISGVLSCGPGITSASIASGYLPHSAPYNLTELLRCRAPIFSISATTSKPTTSFSSRGNSSTTKYRVIDQQVDLIAHCLSTYTYSTDDLQFSTGLQLNFLRHLYAGANHTAFFLLPVPTYAYSPPFGDGLGPSSSGNPEPWRSGCLELLPETLHCPGERYLVMYT</sequence>
<accession>A0A2T2NM89</accession>
<reference evidence="1 2" key="1">
    <citation type="journal article" date="2018" name="Front. Microbiol.">
        <title>Genome-Wide Analysis of Corynespora cassiicola Leaf Fall Disease Putative Effectors.</title>
        <authorList>
            <person name="Lopez D."/>
            <person name="Ribeiro S."/>
            <person name="Label P."/>
            <person name="Fumanal B."/>
            <person name="Venisse J.S."/>
            <person name="Kohler A."/>
            <person name="de Oliveira R.R."/>
            <person name="Labutti K."/>
            <person name="Lipzen A."/>
            <person name="Lail K."/>
            <person name="Bauer D."/>
            <person name="Ohm R.A."/>
            <person name="Barry K.W."/>
            <person name="Spatafora J."/>
            <person name="Grigoriev I.V."/>
            <person name="Martin F.M."/>
            <person name="Pujade-Renaud V."/>
        </authorList>
    </citation>
    <scope>NUCLEOTIDE SEQUENCE [LARGE SCALE GENOMIC DNA]</scope>
    <source>
        <strain evidence="1 2">Philippines</strain>
    </source>
</reference>
<organism evidence="1 2">
    <name type="scientific">Corynespora cassiicola Philippines</name>
    <dbReference type="NCBI Taxonomy" id="1448308"/>
    <lineage>
        <taxon>Eukaryota</taxon>
        <taxon>Fungi</taxon>
        <taxon>Dikarya</taxon>
        <taxon>Ascomycota</taxon>
        <taxon>Pezizomycotina</taxon>
        <taxon>Dothideomycetes</taxon>
        <taxon>Pleosporomycetidae</taxon>
        <taxon>Pleosporales</taxon>
        <taxon>Corynesporascaceae</taxon>
        <taxon>Corynespora</taxon>
    </lineage>
</organism>
<gene>
    <name evidence="1" type="ORF">BS50DRAFT_588919</name>
</gene>
<evidence type="ECO:0000313" key="1">
    <source>
        <dbReference type="EMBL" id="PSN66168.1"/>
    </source>
</evidence>
<protein>
    <submittedName>
        <fullName evidence="1">Uncharacterized protein</fullName>
    </submittedName>
</protein>
<dbReference type="AlphaFoldDB" id="A0A2T2NM89"/>
<evidence type="ECO:0000313" key="2">
    <source>
        <dbReference type="Proteomes" id="UP000240883"/>
    </source>
</evidence>
<proteinExistence type="predicted"/>